<dbReference type="AlphaFoldDB" id="A0A4V1IT37"/>
<organism evidence="2 3">
    <name type="scientific">Caulochytrium protostelioides</name>
    <dbReference type="NCBI Taxonomy" id="1555241"/>
    <lineage>
        <taxon>Eukaryota</taxon>
        <taxon>Fungi</taxon>
        <taxon>Fungi incertae sedis</taxon>
        <taxon>Chytridiomycota</taxon>
        <taxon>Chytridiomycota incertae sedis</taxon>
        <taxon>Chytridiomycetes</taxon>
        <taxon>Caulochytriales</taxon>
        <taxon>Caulochytriaceae</taxon>
        <taxon>Caulochytrium</taxon>
    </lineage>
</organism>
<proteinExistence type="predicted"/>
<sequence>MEARRGLVPEEQRVAGREGGGCVDGHGGRRGADGGVRRPARREVLGLDPRRDGALEPDPAEGPRHQQAVGADAPVEVQRGDGQEEREHSFGGRRRDGEQRDAGARADEARDGALRKGLGRHVAHVVGQREPPIDAGAGSTGHDPPNGLDDGRGRRDGEHHGRRRRQAHGGGGGGRRAGDGGGDGGRQRRRGGGRRMREPGTEDFEQHGGLHDQGRAEAPPLGVGIDAAADPRGEHAAAHQAERVLHGPLGRGGGGDDGLAGGAVQQRMGAQGRREHARDAEQELPAHSGVTLCG</sequence>
<feature type="compositionally biased region" description="Basic and acidic residues" evidence="1">
    <location>
        <begin position="229"/>
        <end position="245"/>
    </location>
</feature>
<feature type="region of interest" description="Disordered" evidence="1">
    <location>
        <begin position="1"/>
        <end position="294"/>
    </location>
</feature>
<dbReference type="Proteomes" id="UP000268535">
    <property type="component" value="Unassembled WGS sequence"/>
</dbReference>
<feature type="compositionally biased region" description="Basic and acidic residues" evidence="1">
    <location>
        <begin position="1"/>
        <end position="16"/>
    </location>
</feature>
<feature type="compositionally biased region" description="Basic and acidic residues" evidence="1">
    <location>
        <begin position="195"/>
        <end position="215"/>
    </location>
</feature>
<evidence type="ECO:0000313" key="3">
    <source>
        <dbReference type="Proteomes" id="UP000268535"/>
    </source>
</evidence>
<feature type="compositionally biased region" description="Basic and acidic residues" evidence="1">
    <location>
        <begin position="78"/>
        <end position="114"/>
    </location>
</feature>
<protein>
    <submittedName>
        <fullName evidence="2">Uncharacterized protein</fullName>
    </submittedName>
</protein>
<name>A0A4V1IT37_9FUNG</name>
<evidence type="ECO:0000313" key="2">
    <source>
        <dbReference type="EMBL" id="RKO95697.1"/>
    </source>
</evidence>
<feature type="compositionally biased region" description="Basic and acidic residues" evidence="1">
    <location>
        <begin position="272"/>
        <end position="281"/>
    </location>
</feature>
<feature type="compositionally biased region" description="Basic and acidic residues" evidence="1">
    <location>
        <begin position="26"/>
        <end position="54"/>
    </location>
</feature>
<feature type="compositionally biased region" description="Gly residues" evidence="1">
    <location>
        <begin position="249"/>
        <end position="261"/>
    </location>
</feature>
<dbReference type="EMBL" id="ML011099">
    <property type="protein sequence ID" value="RKO95697.1"/>
    <property type="molecule type" value="Genomic_DNA"/>
</dbReference>
<feature type="compositionally biased region" description="Basic and acidic residues" evidence="1">
    <location>
        <begin position="149"/>
        <end position="159"/>
    </location>
</feature>
<accession>A0A4V1IT37</accession>
<feature type="compositionally biased region" description="Gly residues" evidence="1">
    <location>
        <begin position="168"/>
        <end position="184"/>
    </location>
</feature>
<reference evidence="3" key="1">
    <citation type="journal article" date="2018" name="Nat. Microbiol.">
        <title>Leveraging single-cell genomics to expand the fungal tree of life.</title>
        <authorList>
            <person name="Ahrendt S.R."/>
            <person name="Quandt C.A."/>
            <person name="Ciobanu D."/>
            <person name="Clum A."/>
            <person name="Salamov A."/>
            <person name="Andreopoulos B."/>
            <person name="Cheng J.F."/>
            <person name="Woyke T."/>
            <person name="Pelin A."/>
            <person name="Henrissat B."/>
            <person name="Reynolds N.K."/>
            <person name="Benny G.L."/>
            <person name="Smith M.E."/>
            <person name="James T.Y."/>
            <person name="Grigoriev I.V."/>
        </authorList>
    </citation>
    <scope>NUCLEOTIDE SEQUENCE [LARGE SCALE GENOMIC DNA]</scope>
    <source>
        <strain evidence="3">ATCC 52028</strain>
    </source>
</reference>
<evidence type="ECO:0000256" key="1">
    <source>
        <dbReference type="SAM" id="MobiDB-lite"/>
    </source>
</evidence>
<gene>
    <name evidence="2" type="ORF">CAUPRSCDRAFT_12605</name>
</gene>